<dbReference type="OrthoDB" id="5395350at2759"/>
<keyword evidence="1" id="KW-0479">Metal-binding</keyword>
<evidence type="ECO:0000313" key="5">
    <source>
        <dbReference type="Proteomes" id="UP000789390"/>
    </source>
</evidence>
<dbReference type="GO" id="GO:0008270">
    <property type="term" value="F:zinc ion binding"/>
    <property type="evidence" value="ECO:0007669"/>
    <property type="project" value="UniProtKB-KW"/>
</dbReference>
<reference evidence="4" key="1">
    <citation type="submission" date="2021-11" db="EMBL/GenBank/DDBJ databases">
        <authorList>
            <person name="Schell T."/>
        </authorList>
    </citation>
    <scope>NUCLEOTIDE SEQUENCE</scope>
    <source>
        <strain evidence="4">M5</strain>
    </source>
</reference>
<keyword evidence="1" id="KW-0863">Zinc-finger</keyword>
<keyword evidence="1" id="KW-0862">Zinc</keyword>
<proteinExistence type="predicted"/>
<dbReference type="PANTHER" id="PTHR15725">
    <property type="entry name" value="ZN-FINGER, C-X8-C-X5-C-X3-H TYPE-CONTAINING"/>
    <property type="match status" value="1"/>
</dbReference>
<dbReference type="AlphaFoldDB" id="A0A8J2S0K6"/>
<name>A0A8J2S0K6_9CRUS</name>
<dbReference type="InterPro" id="IPR000571">
    <property type="entry name" value="Znf_CCCH"/>
</dbReference>
<dbReference type="PROSITE" id="PS50103">
    <property type="entry name" value="ZF_C3H1"/>
    <property type="match status" value="2"/>
</dbReference>
<dbReference type="InterPro" id="IPR041686">
    <property type="entry name" value="Znf-CCCH_3"/>
</dbReference>
<sequence length="345" mass="38438">MKGSSKNDDCYFFYYSSCTKSDRCPFRHEAAALGNETVCSYWQQGMCSKLHCPFRHMELKKNRSQIPCYWESQPVGCQKSHCPFFHKSSKELGDTSPNKGIQLQLIDETVIKKLKTEQEDSENGSTTPPLVQSMVVNINEESDTESIPSPSKAQKNTDDAFKIKSLEELKLEQIQKHDAALYQYDQPAEGKAKATKTRTDLRNRLQVSQPPEQNSEFKVKTLDEIRAEKLAKSQGPKDCPTTVDGGVMNSLTSTKRPAPQNKKQIRIKRPKIASDPGSDVQVPTSIIENTVTNPAASSKPTVNSQPDSTETDDYLNDEIDDGGDASTGLLNEDELLLEIDNILGD</sequence>
<feature type="compositionally biased region" description="Acidic residues" evidence="2">
    <location>
        <begin position="309"/>
        <end position="323"/>
    </location>
</feature>
<gene>
    <name evidence="4" type="ORF">DGAL_LOCUS12600</name>
</gene>
<dbReference type="FunFam" id="4.10.1000.10:FF:000026">
    <property type="entry name" value="Zinc finger CCCH domain-containing protein 11A"/>
    <property type="match status" value="1"/>
</dbReference>
<protein>
    <recommendedName>
        <fullName evidence="3">C3H1-type domain-containing protein</fullName>
    </recommendedName>
</protein>
<dbReference type="Pfam" id="PF15663">
    <property type="entry name" value="zf-CCCH_3"/>
    <property type="match status" value="1"/>
</dbReference>
<evidence type="ECO:0000259" key="3">
    <source>
        <dbReference type="PROSITE" id="PS50103"/>
    </source>
</evidence>
<feature type="zinc finger region" description="C3H1-type" evidence="1">
    <location>
        <begin position="4"/>
        <end position="31"/>
    </location>
</feature>
<evidence type="ECO:0000256" key="2">
    <source>
        <dbReference type="SAM" id="MobiDB-lite"/>
    </source>
</evidence>
<comment type="caution">
    <text evidence="4">The sequence shown here is derived from an EMBL/GenBank/DDBJ whole genome shotgun (WGS) entry which is preliminary data.</text>
</comment>
<dbReference type="EMBL" id="CAKKLH010000291">
    <property type="protein sequence ID" value="CAH0109137.1"/>
    <property type="molecule type" value="Genomic_DNA"/>
</dbReference>
<accession>A0A8J2S0K6</accession>
<feature type="domain" description="C3H1-type" evidence="3">
    <location>
        <begin position="33"/>
        <end position="59"/>
    </location>
</feature>
<evidence type="ECO:0000313" key="4">
    <source>
        <dbReference type="EMBL" id="CAH0109137.1"/>
    </source>
</evidence>
<evidence type="ECO:0000256" key="1">
    <source>
        <dbReference type="PROSITE-ProRule" id="PRU00723"/>
    </source>
</evidence>
<dbReference type="Proteomes" id="UP000789390">
    <property type="component" value="Unassembled WGS sequence"/>
</dbReference>
<feature type="compositionally biased region" description="Polar residues" evidence="2">
    <location>
        <begin position="281"/>
        <end position="308"/>
    </location>
</feature>
<organism evidence="4 5">
    <name type="scientific">Daphnia galeata</name>
    <dbReference type="NCBI Taxonomy" id="27404"/>
    <lineage>
        <taxon>Eukaryota</taxon>
        <taxon>Metazoa</taxon>
        <taxon>Ecdysozoa</taxon>
        <taxon>Arthropoda</taxon>
        <taxon>Crustacea</taxon>
        <taxon>Branchiopoda</taxon>
        <taxon>Diplostraca</taxon>
        <taxon>Cladocera</taxon>
        <taxon>Anomopoda</taxon>
        <taxon>Daphniidae</taxon>
        <taxon>Daphnia</taxon>
    </lineage>
</organism>
<dbReference type="Gene3D" id="4.10.1000.10">
    <property type="entry name" value="Zinc finger, CCCH-type"/>
    <property type="match status" value="1"/>
</dbReference>
<dbReference type="SMART" id="SM00356">
    <property type="entry name" value="ZnF_C3H1"/>
    <property type="match status" value="2"/>
</dbReference>
<feature type="domain" description="C3H1-type" evidence="3">
    <location>
        <begin position="4"/>
        <end position="31"/>
    </location>
</feature>
<feature type="zinc finger region" description="C3H1-type" evidence="1">
    <location>
        <begin position="33"/>
        <end position="59"/>
    </location>
</feature>
<dbReference type="PANTHER" id="PTHR15725:SF14">
    <property type="entry name" value="ZINC FINGER CCCH DOMAIN-CONTAINING PROTEIN 11A"/>
    <property type="match status" value="1"/>
</dbReference>
<keyword evidence="5" id="KW-1185">Reference proteome</keyword>
<feature type="region of interest" description="Disordered" evidence="2">
    <location>
        <begin position="230"/>
        <end position="328"/>
    </location>
</feature>